<evidence type="ECO:0000256" key="5">
    <source>
        <dbReference type="SAM" id="MobiDB-lite"/>
    </source>
</evidence>
<evidence type="ECO:0000259" key="7">
    <source>
        <dbReference type="PROSITE" id="PS51879"/>
    </source>
</evidence>
<accession>A0A9E7H484</accession>
<evidence type="ECO:0000313" key="9">
    <source>
        <dbReference type="Proteomes" id="UP001055439"/>
    </source>
</evidence>
<reference evidence="8" key="1">
    <citation type="submission" date="2022-05" db="EMBL/GenBank/DDBJ databases">
        <title>The Musa troglodytarum L. genome provides insights into the mechanism of non-climacteric behaviour and enrichment of carotenoids.</title>
        <authorList>
            <person name="Wang J."/>
        </authorList>
    </citation>
    <scope>NUCLEOTIDE SEQUENCE</scope>
    <source>
        <tissue evidence="8">Leaf</tissue>
    </source>
</reference>
<evidence type="ECO:0000259" key="6">
    <source>
        <dbReference type="PROSITE" id="PS51059"/>
    </source>
</evidence>
<dbReference type="PANTHER" id="PTHR32263:SF5">
    <property type="entry name" value="INACTIVE POLY [ADP-RIBOSE] POLYMERASE SRO1-RELATED"/>
    <property type="match status" value="1"/>
</dbReference>
<proteinExistence type="predicted"/>
<dbReference type="InterPro" id="IPR012317">
    <property type="entry name" value="Poly(ADP-ribose)pol_cat_dom"/>
</dbReference>
<evidence type="ECO:0008006" key="10">
    <source>
        <dbReference type="Google" id="ProtNLM"/>
    </source>
</evidence>
<evidence type="ECO:0000256" key="4">
    <source>
        <dbReference type="ARBA" id="ARBA00023242"/>
    </source>
</evidence>
<dbReference type="Pfam" id="PF23467">
    <property type="entry name" value="WWE_5"/>
    <property type="match status" value="1"/>
</dbReference>
<gene>
    <name evidence="8" type="ORF">MUK42_17060</name>
</gene>
<dbReference type="OrthoDB" id="6133115at2759"/>
<dbReference type="InterPro" id="IPR044964">
    <property type="entry name" value="RCD1/SRO1-5"/>
</dbReference>
<dbReference type="SUPFAM" id="SSF56399">
    <property type="entry name" value="ADP-ribosylation"/>
    <property type="match status" value="1"/>
</dbReference>
<dbReference type="GO" id="GO:0005634">
    <property type="term" value="C:nucleus"/>
    <property type="evidence" value="ECO:0007669"/>
    <property type="project" value="UniProtKB-SubCell"/>
</dbReference>
<dbReference type="PANTHER" id="PTHR32263">
    <property type="entry name" value="INACTIVE POLY [ADP-RIBOSE] POLYMERASE SRO4-RELATED"/>
    <property type="match status" value="1"/>
</dbReference>
<dbReference type="Pfam" id="PF12174">
    <property type="entry name" value="RST"/>
    <property type="match status" value="1"/>
</dbReference>
<evidence type="ECO:0000256" key="3">
    <source>
        <dbReference type="ARBA" id="ARBA00023016"/>
    </source>
</evidence>
<sequence length="592" mass="66619">MEQINVKASDESEKHDLKRKRDPALYFTDVGQGLVGCGDHLIAGQSSRRVSITKGCKTGCHPETHILKNYHDFTKSGLPKRVLAYENGEWKDFPENIVSLVQEDFRSKKVITEAGFRNQQLLLDYIYMICIVLETGLVKPIAWIDDDGKCFFPELRPECYVLHRYHHSDNDIQVYMNPDANRKHETNEHFEISISAAESSSSRPDEVMSNVKRVKSEKNSASDRNIYVKVNEAVGENESGSALASNVPASRICQALASGCQVNRAVQEMLLQGLGKLIDAKDIVGILRTPLRNDLGQVRFNLFQEQVEIAKKVRGNANVRYAWLASSKDAVEGMMLHGTLKRPEQKCLYGNGIHLAPANCSKICASYSDVDENGVIRLMLCRIIMGNAELIYPGSNQCQPSNENFDTGVDDLQKPTHYIIWDMNMYTHIYAEYIVTFKVTSKLKEWLVGKESKSNVSALTNSGSPHSLLQDKAFQPSLAFGNKAQAPASRMMPRIPTSPWMPFSMLFAAISTKVPPEDMDLVHTHYDEFKKGKISRIDLVKKLRQIIGDKLLVSTIMRLQHKLPPMARREPPKSWSQNVPHESSHGEGKCLK</sequence>
<dbReference type="PROSITE" id="PS51879">
    <property type="entry name" value="RST"/>
    <property type="match status" value="1"/>
</dbReference>
<protein>
    <recommendedName>
        <fullName evidence="10">Poly [ADP-ribose] polymerase</fullName>
    </recommendedName>
</protein>
<dbReference type="EMBL" id="CP097510">
    <property type="protein sequence ID" value="URE22908.1"/>
    <property type="molecule type" value="Genomic_DNA"/>
</dbReference>
<dbReference type="InterPro" id="IPR022003">
    <property type="entry name" value="RST"/>
</dbReference>
<feature type="domain" description="RST" evidence="7">
    <location>
        <begin position="494"/>
        <end position="565"/>
    </location>
</feature>
<comment type="subcellular location">
    <subcellularLocation>
        <location evidence="1">Nucleus</location>
    </subcellularLocation>
</comment>
<feature type="region of interest" description="Disordered" evidence="5">
    <location>
        <begin position="564"/>
        <end position="592"/>
    </location>
</feature>
<dbReference type="EMBL" id="CP097510">
    <property type="protein sequence ID" value="URE22907.1"/>
    <property type="molecule type" value="Genomic_DNA"/>
</dbReference>
<keyword evidence="9" id="KW-1185">Reference proteome</keyword>
<keyword evidence="2" id="KW-0217">Developmental protein</keyword>
<organism evidence="8 9">
    <name type="scientific">Musa troglodytarum</name>
    <name type="common">fe'i banana</name>
    <dbReference type="NCBI Taxonomy" id="320322"/>
    <lineage>
        <taxon>Eukaryota</taxon>
        <taxon>Viridiplantae</taxon>
        <taxon>Streptophyta</taxon>
        <taxon>Embryophyta</taxon>
        <taxon>Tracheophyta</taxon>
        <taxon>Spermatophyta</taxon>
        <taxon>Magnoliopsida</taxon>
        <taxon>Liliopsida</taxon>
        <taxon>Zingiberales</taxon>
        <taxon>Musaceae</taxon>
        <taxon>Musa</taxon>
    </lineage>
</organism>
<dbReference type="Gene3D" id="3.90.228.10">
    <property type="match status" value="1"/>
</dbReference>
<keyword evidence="4" id="KW-0539">Nucleus</keyword>
<dbReference type="InterPro" id="IPR057823">
    <property type="entry name" value="WWE_RCD1"/>
</dbReference>
<dbReference type="Proteomes" id="UP001055439">
    <property type="component" value="Chromosome 8"/>
</dbReference>
<name>A0A9E7H484_9LILI</name>
<dbReference type="AlphaFoldDB" id="A0A9E7H484"/>
<dbReference type="PROSITE" id="PS51059">
    <property type="entry name" value="PARP_CATALYTIC"/>
    <property type="match status" value="1"/>
</dbReference>
<evidence type="ECO:0000256" key="2">
    <source>
        <dbReference type="ARBA" id="ARBA00022473"/>
    </source>
</evidence>
<evidence type="ECO:0000256" key="1">
    <source>
        <dbReference type="ARBA" id="ARBA00004123"/>
    </source>
</evidence>
<dbReference type="GO" id="GO:0003950">
    <property type="term" value="F:NAD+ poly-ADP-ribosyltransferase activity"/>
    <property type="evidence" value="ECO:0007669"/>
    <property type="project" value="InterPro"/>
</dbReference>
<feature type="compositionally biased region" description="Basic and acidic residues" evidence="5">
    <location>
        <begin position="582"/>
        <end position="592"/>
    </location>
</feature>
<feature type="domain" description="PARP catalytic" evidence="6">
    <location>
        <begin position="238"/>
        <end position="458"/>
    </location>
</feature>
<keyword evidence="3" id="KW-0346">Stress response</keyword>
<evidence type="ECO:0000313" key="8">
    <source>
        <dbReference type="EMBL" id="URE22908.1"/>
    </source>
</evidence>